<proteinExistence type="predicted"/>
<dbReference type="EMBL" id="BDDD01000050">
    <property type="protein sequence ID" value="GAV58017.1"/>
    <property type="molecule type" value="Genomic_DNA"/>
</dbReference>
<dbReference type="PANTHER" id="PTHR35317:SF28">
    <property type="entry name" value="ZINC FINGER, CCHC-TYPE, RIBONUCLEASE H-LIKE DOMAIN, GAG-PRE-INTEGRASE DOMAIN PROTEIN-RELATED"/>
    <property type="match status" value="1"/>
</dbReference>
<dbReference type="Pfam" id="PF14223">
    <property type="entry name" value="Retrotran_gag_2"/>
    <property type="match status" value="1"/>
</dbReference>
<organism evidence="1 2">
    <name type="scientific">Cephalotus follicularis</name>
    <name type="common">Albany pitcher plant</name>
    <dbReference type="NCBI Taxonomy" id="3775"/>
    <lineage>
        <taxon>Eukaryota</taxon>
        <taxon>Viridiplantae</taxon>
        <taxon>Streptophyta</taxon>
        <taxon>Embryophyta</taxon>
        <taxon>Tracheophyta</taxon>
        <taxon>Spermatophyta</taxon>
        <taxon>Magnoliopsida</taxon>
        <taxon>eudicotyledons</taxon>
        <taxon>Gunneridae</taxon>
        <taxon>Pentapetalae</taxon>
        <taxon>rosids</taxon>
        <taxon>fabids</taxon>
        <taxon>Oxalidales</taxon>
        <taxon>Cephalotaceae</taxon>
        <taxon>Cephalotus</taxon>
    </lineage>
</organism>
<dbReference type="Proteomes" id="UP000187406">
    <property type="component" value="Unassembled WGS sequence"/>
</dbReference>
<keyword evidence="2" id="KW-1185">Reference proteome</keyword>
<dbReference type="PANTHER" id="PTHR35317">
    <property type="entry name" value="OS04G0629600 PROTEIN"/>
    <property type="match status" value="1"/>
</dbReference>
<protein>
    <submittedName>
        <fullName evidence="1">DUF4219 domain-containing protein</fullName>
    </submittedName>
</protein>
<evidence type="ECO:0000313" key="2">
    <source>
        <dbReference type="Proteomes" id="UP000187406"/>
    </source>
</evidence>
<dbReference type="AlphaFoldDB" id="A0A1Q3AQJ2"/>
<comment type="caution">
    <text evidence="1">The sequence shown here is derived from an EMBL/GenBank/DDBJ whole genome shotgun (WGS) entry which is preliminary data.</text>
</comment>
<sequence>MSCSFPYSIPKLTKENYGHWCIRMKALLGSQEAWNIVKKGYDEPENERALNQNKKNTFQKNRKLDQHAISIIHMGLDECMFVKVASATKAKEAWEILENNFKRSRK</sequence>
<reference evidence="2" key="1">
    <citation type="submission" date="2016-04" db="EMBL/GenBank/DDBJ databases">
        <title>Cephalotus genome sequencing.</title>
        <authorList>
            <person name="Fukushima K."/>
            <person name="Hasebe M."/>
            <person name="Fang X."/>
        </authorList>
    </citation>
    <scope>NUCLEOTIDE SEQUENCE [LARGE SCALE GENOMIC DNA]</scope>
    <source>
        <strain evidence="2">cv. St1</strain>
    </source>
</reference>
<accession>A0A1Q3AQJ2</accession>
<dbReference type="OrthoDB" id="8063676at2759"/>
<gene>
    <name evidence="1" type="ORF">CFOL_v3_01553</name>
</gene>
<name>A0A1Q3AQJ2_CEPFO</name>
<evidence type="ECO:0000313" key="1">
    <source>
        <dbReference type="EMBL" id="GAV58017.1"/>
    </source>
</evidence>
<dbReference type="InParanoid" id="A0A1Q3AQJ2"/>